<dbReference type="Proteomes" id="UP001600943">
    <property type="component" value="Unassembled WGS sequence"/>
</dbReference>
<evidence type="ECO:0000313" key="1">
    <source>
        <dbReference type="EMBL" id="GAA6406328.1"/>
    </source>
</evidence>
<evidence type="ECO:0000313" key="2">
    <source>
        <dbReference type="Proteomes" id="UP001600943"/>
    </source>
</evidence>
<reference evidence="1 2" key="1">
    <citation type="submission" date="2024-04" db="EMBL/GenBank/DDBJ databases">
        <title>Defined microbial consortia suppress multidrug-resistant proinflammatory Enterobacteriaceae via ecological control.</title>
        <authorList>
            <person name="Furuichi M."/>
            <person name="Kawaguchi T."/>
            <person name="Pust M."/>
            <person name="Yasuma K."/>
            <person name="Plichta D."/>
            <person name="Hasegawa N."/>
            <person name="Ohya T."/>
            <person name="Bhattarai S."/>
            <person name="Sasajima S."/>
            <person name="Aoto Y."/>
            <person name="Tuganbaev T."/>
            <person name="Yaginuma M."/>
            <person name="Ueda M."/>
            <person name="Okahashi N."/>
            <person name="Amafuji K."/>
            <person name="Kiridooshi Y."/>
            <person name="Sugita K."/>
            <person name="Strazar M."/>
            <person name="Skelly A."/>
            <person name="Suda W."/>
            <person name="Hattori M."/>
            <person name="Nakamoto N."/>
            <person name="Caballero S."/>
            <person name="Norman J."/>
            <person name="Olle B."/>
            <person name="Tanoue T."/>
            <person name="Arita M."/>
            <person name="Bucci V."/>
            <person name="Atarashi K."/>
            <person name="Xavier R."/>
            <person name="Honda K."/>
        </authorList>
    </citation>
    <scope>NUCLEOTIDE SEQUENCE [LARGE SCALE GENOMIC DNA]</scope>
    <source>
        <strain evidence="2">k04-0078-D8-1</strain>
    </source>
</reference>
<dbReference type="SUPFAM" id="SSF51735">
    <property type="entry name" value="NAD(P)-binding Rossmann-fold domains"/>
    <property type="match status" value="1"/>
</dbReference>
<accession>A0ABQ0B4J6</accession>
<evidence type="ECO:0008006" key="3">
    <source>
        <dbReference type="Google" id="ProtNLM"/>
    </source>
</evidence>
<organism evidence="1 2">
    <name type="scientific">Blautia hominis</name>
    <dbReference type="NCBI Taxonomy" id="2025493"/>
    <lineage>
        <taxon>Bacteria</taxon>
        <taxon>Bacillati</taxon>
        <taxon>Bacillota</taxon>
        <taxon>Clostridia</taxon>
        <taxon>Lachnospirales</taxon>
        <taxon>Lachnospiraceae</taxon>
        <taxon>Blautia</taxon>
    </lineage>
</organism>
<dbReference type="InterPro" id="IPR036291">
    <property type="entry name" value="NAD(P)-bd_dom_sf"/>
</dbReference>
<keyword evidence="2" id="KW-1185">Reference proteome</keyword>
<protein>
    <recommendedName>
        <fullName evidence="3">NAD-dependent malic enzyme</fullName>
    </recommendedName>
</protein>
<name>A0ABQ0B4J6_9FIRM</name>
<sequence length="51" mass="5392">MANPVPEIMPDLARKDLNPDYIIPNPFDSRVVKAVAAAVAEAARTSGAAEK</sequence>
<proteinExistence type="predicted"/>
<gene>
    <name evidence="1" type="ORF">K040078D81_04450</name>
</gene>
<comment type="caution">
    <text evidence="1">The sequence shown here is derived from an EMBL/GenBank/DDBJ whole genome shotgun (WGS) entry which is preliminary data.</text>
</comment>
<dbReference type="EMBL" id="BAABYW010000001">
    <property type="protein sequence ID" value="GAA6406328.1"/>
    <property type="molecule type" value="Genomic_DNA"/>
</dbReference>
<dbReference type="Gene3D" id="3.40.50.720">
    <property type="entry name" value="NAD(P)-binding Rossmann-like Domain"/>
    <property type="match status" value="1"/>
</dbReference>